<dbReference type="EMBL" id="CAMXCT030006565">
    <property type="protein sequence ID" value="CAL4803366.1"/>
    <property type="molecule type" value="Genomic_DNA"/>
</dbReference>
<proteinExistence type="predicted"/>
<protein>
    <submittedName>
        <fullName evidence="1">Uncharacterized protein</fullName>
    </submittedName>
</protein>
<dbReference type="EMBL" id="CAMXCT020006565">
    <property type="protein sequence ID" value="CAL1169429.1"/>
    <property type="molecule type" value="Genomic_DNA"/>
</dbReference>
<reference evidence="2 3" key="2">
    <citation type="submission" date="2024-05" db="EMBL/GenBank/DDBJ databases">
        <authorList>
            <person name="Chen Y."/>
            <person name="Shah S."/>
            <person name="Dougan E. K."/>
            <person name="Thang M."/>
            <person name="Chan C."/>
        </authorList>
    </citation>
    <scope>NUCLEOTIDE SEQUENCE [LARGE SCALE GENOMIC DNA]</scope>
</reference>
<keyword evidence="3" id="KW-1185">Reference proteome</keyword>
<sequence length="110" mass="12515">MGDLSRLDMDKDTLLSRWRHLTRYHMHGSNSSDAGAFHHEKLKVFMWAVDVDMLGFEEFVDQCRQESFPDLCADKIPETCTAPARKRLGSVSSGTDIDKIRKCATLVVQL</sequence>
<evidence type="ECO:0000313" key="2">
    <source>
        <dbReference type="EMBL" id="CAL4803366.1"/>
    </source>
</evidence>
<evidence type="ECO:0000313" key="1">
    <source>
        <dbReference type="EMBL" id="CAI4016054.1"/>
    </source>
</evidence>
<dbReference type="Proteomes" id="UP001152797">
    <property type="component" value="Unassembled WGS sequence"/>
</dbReference>
<reference evidence="1" key="1">
    <citation type="submission" date="2022-10" db="EMBL/GenBank/DDBJ databases">
        <authorList>
            <person name="Chen Y."/>
            <person name="Dougan E. K."/>
            <person name="Chan C."/>
            <person name="Rhodes N."/>
            <person name="Thang M."/>
        </authorList>
    </citation>
    <scope>NUCLEOTIDE SEQUENCE</scope>
</reference>
<gene>
    <name evidence="1" type="ORF">C1SCF055_LOCUS40832</name>
</gene>
<dbReference type="EMBL" id="CAMXCT010006565">
    <property type="protein sequence ID" value="CAI4016054.1"/>
    <property type="molecule type" value="Genomic_DNA"/>
</dbReference>
<evidence type="ECO:0000313" key="3">
    <source>
        <dbReference type="Proteomes" id="UP001152797"/>
    </source>
</evidence>
<dbReference type="AlphaFoldDB" id="A0A9P1DUS6"/>
<name>A0A9P1DUS6_9DINO</name>
<comment type="caution">
    <text evidence="1">The sequence shown here is derived from an EMBL/GenBank/DDBJ whole genome shotgun (WGS) entry which is preliminary data.</text>
</comment>
<accession>A0A9P1DUS6</accession>
<organism evidence="1">
    <name type="scientific">Cladocopium goreaui</name>
    <dbReference type="NCBI Taxonomy" id="2562237"/>
    <lineage>
        <taxon>Eukaryota</taxon>
        <taxon>Sar</taxon>
        <taxon>Alveolata</taxon>
        <taxon>Dinophyceae</taxon>
        <taxon>Suessiales</taxon>
        <taxon>Symbiodiniaceae</taxon>
        <taxon>Cladocopium</taxon>
    </lineage>
</organism>